<evidence type="ECO:0000313" key="2">
    <source>
        <dbReference type="Proteomes" id="UP001501578"/>
    </source>
</evidence>
<keyword evidence="2" id="KW-1185">Reference proteome</keyword>
<protein>
    <submittedName>
        <fullName evidence="1">Uncharacterized protein</fullName>
    </submittedName>
</protein>
<dbReference type="Proteomes" id="UP001501578">
    <property type="component" value="Unassembled WGS sequence"/>
</dbReference>
<evidence type="ECO:0000313" key="1">
    <source>
        <dbReference type="EMBL" id="GAA0934634.1"/>
    </source>
</evidence>
<gene>
    <name evidence="1" type="ORF">GCM10009560_42050</name>
</gene>
<accession>A0ABN1PY96</accession>
<sequence length="80" mass="8857">MSTDPRHVIDAIDGVVDDWEASSADSMRWAPPEQHEPDLFDEATKLLAPLAHAVTELLRPVGEAIDNAVDRLIEGPDDRR</sequence>
<organism evidence="1 2">
    <name type="scientific">Nonomuraea longicatena</name>
    <dbReference type="NCBI Taxonomy" id="83682"/>
    <lineage>
        <taxon>Bacteria</taxon>
        <taxon>Bacillati</taxon>
        <taxon>Actinomycetota</taxon>
        <taxon>Actinomycetes</taxon>
        <taxon>Streptosporangiales</taxon>
        <taxon>Streptosporangiaceae</taxon>
        <taxon>Nonomuraea</taxon>
    </lineage>
</organism>
<dbReference type="EMBL" id="BAAAHQ010000021">
    <property type="protein sequence ID" value="GAA0934634.1"/>
    <property type="molecule type" value="Genomic_DNA"/>
</dbReference>
<comment type="caution">
    <text evidence="1">The sequence shown here is derived from an EMBL/GenBank/DDBJ whole genome shotgun (WGS) entry which is preliminary data.</text>
</comment>
<name>A0ABN1PY96_9ACTN</name>
<reference evidence="1 2" key="1">
    <citation type="journal article" date="2019" name="Int. J. Syst. Evol. Microbiol.">
        <title>The Global Catalogue of Microorganisms (GCM) 10K type strain sequencing project: providing services to taxonomists for standard genome sequencing and annotation.</title>
        <authorList>
            <consortium name="The Broad Institute Genomics Platform"/>
            <consortium name="The Broad Institute Genome Sequencing Center for Infectious Disease"/>
            <person name="Wu L."/>
            <person name="Ma J."/>
        </authorList>
    </citation>
    <scope>NUCLEOTIDE SEQUENCE [LARGE SCALE GENOMIC DNA]</scope>
    <source>
        <strain evidence="1 2">JCM 11136</strain>
    </source>
</reference>
<dbReference type="RefSeq" id="WP_343951623.1">
    <property type="nucleotide sequence ID" value="NZ_BAAAHQ010000021.1"/>
</dbReference>
<proteinExistence type="predicted"/>